<dbReference type="Gene3D" id="1.25.10.10">
    <property type="entry name" value="Leucine-rich Repeat Variant"/>
    <property type="match status" value="1"/>
</dbReference>
<proteinExistence type="inferred from homology"/>
<dbReference type="InterPro" id="IPR012502">
    <property type="entry name" value="WAPL_dom"/>
</dbReference>
<dbReference type="PROSITE" id="PS51271">
    <property type="entry name" value="WAPL"/>
    <property type="match status" value="1"/>
</dbReference>
<dbReference type="Proteomes" id="UP001497623">
    <property type="component" value="Unassembled WGS sequence"/>
</dbReference>
<comment type="caution">
    <text evidence="3">The sequence shown here is derived from an EMBL/GenBank/DDBJ whole genome shotgun (WGS) entry which is preliminary data.</text>
</comment>
<accession>A0AAV2PWT1</accession>
<dbReference type="PANTHER" id="PTHR22100">
    <property type="entry name" value="WINGS APART-LIKE PROTEIN HOMOLOG"/>
    <property type="match status" value="1"/>
</dbReference>
<dbReference type="Pfam" id="PF07814">
    <property type="entry name" value="WAPL"/>
    <property type="match status" value="1"/>
</dbReference>
<evidence type="ECO:0000313" key="4">
    <source>
        <dbReference type="Proteomes" id="UP001497623"/>
    </source>
</evidence>
<dbReference type="InterPro" id="IPR016024">
    <property type="entry name" value="ARM-type_fold"/>
</dbReference>
<dbReference type="InterPro" id="IPR022771">
    <property type="entry name" value="WAPL_C"/>
</dbReference>
<evidence type="ECO:0000256" key="1">
    <source>
        <dbReference type="ARBA" id="ARBA00006854"/>
    </source>
</evidence>
<dbReference type="InterPro" id="IPR039874">
    <property type="entry name" value="WAPL"/>
</dbReference>
<dbReference type="PANTHER" id="PTHR22100:SF13">
    <property type="entry name" value="WINGS APART-LIKE PROTEIN HOMOLOG"/>
    <property type="match status" value="1"/>
</dbReference>
<evidence type="ECO:0000313" key="3">
    <source>
        <dbReference type="EMBL" id="CAL4066428.1"/>
    </source>
</evidence>
<evidence type="ECO:0000259" key="2">
    <source>
        <dbReference type="PROSITE" id="PS51271"/>
    </source>
</evidence>
<sequence length="389" mass="44334">MVMFALSQDRLNMDLDRDSLELMLNLLDCDETAQLDDNTDVALVKQNRKKIRELCRNMQKHGHAKHLHLDNITAGKLAMETLLSLTSKRAGEWFKEELRELGGMDHLVRTITQCAKLFTPEMETWTKPLLEKLSKADRCLKVLENVTHQNVDNQEYLLTLNEGIFPQKVLQMFRMCRIEVPLYPTTESKTQTSINGTSSGELLAQSLLTVLKVLVNITYGSHKEAMGSKLLGAQTESYEITLYCLMVLPKYLEHDHAFEVQVLSCCLLLNLIEHSQENRKRLMRTNAPDIFDTDDDIFGGKTEQKGAMKALVELFYRSEESARQQEVSTDNLIDNDLAKKTNANDEEKKDDEIEETVTKLLQKAGHHMEDTLIAAYTALLTGYCIMDGE</sequence>
<comment type="similarity">
    <text evidence="1">Belongs to the WAPL family.</text>
</comment>
<protein>
    <recommendedName>
        <fullName evidence="2">WAPL domain-containing protein</fullName>
    </recommendedName>
</protein>
<dbReference type="InterPro" id="IPR011989">
    <property type="entry name" value="ARM-like"/>
</dbReference>
<organism evidence="3 4">
    <name type="scientific">Meganyctiphanes norvegica</name>
    <name type="common">Northern krill</name>
    <name type="synonym">Thysanopoda norvegica</name>
    <dbReference type="NCBI Taxonomy" id="48144"/>
    <lineage>
        <taxon>Eukaryota</taxon>
        <taxon>Metazoa</taxon>
        <taxon>Ecdysozoa</taxon>
        <taxon>Arthropoda</taxon>
        <taxon>Crustacea</taxon>
        <taxon>Multicrustacea</taxon>
        <taxon>Malacostraca</taxon>
        <taxon>Eumalacostraca</taxon>
        <taxon>Eucarida</taxon>
        <taxon>Euphausiacea</taxon>
        <taxon>Euphausiidae</taxon>
        <taxon>Meganyctiphanes</taxon>
    </lineage>
</organism>
<keyword evidence="4" id="KW-1185">Reference proteome</keyword>
<feature type="non-terminal residue" evidence="3">
    <location>
        <position position="389"/>
    </location>
</feature>
<name>A0AAV2PWT1_MEGNR</name>
<reference evidence="3 4" key="1">
    <citation type="submission" date="2024-05" db="EMBL/GenBank/DDBJ databases">
        <authorList>
            <person name="Wallberg A."/>
        </authorList>
    </citation>
    <scope>NUCLEOTIDE SEQUENCE [LARGE SCALE GENOMIC DNA]</scope>
</reference>
<feature type="domain" description="WAPL" evidence="2">
    <location>
        <begin position="1"/>
        <end position="389"/>
    </location>
</feature>
<gene>
    <name evidence="3" type="ORF">MNOR_LOCUS5675</name>
</gene>
<dbReference type="AlphaFoldDB" id="A0AAV2PWT1"/>
<dbReference type="SUPFAM" id="SSF48371">
    <property type="entry name" value="ARM repeat"/>
    <property type="match status" value="1"/>
</dbReference>
<dbReference type="EMBL" id="CAXKWB010002231">
    <property type="protein sequence ID" value="CAL4066428.1"/>
    <property type="molecule type" value="Genomic_DNA"/>
</dbReference>